<accession>A0A841BQJ5</accession>
<dbReference type="EMBL" id="JACHMN010000002">
    <property type="protein sequence ID" value="MBB5869022.1"/>
    <property type="molecule type" value="Genomic_DNA"/>
</dbReference>
<evidence type="ECO:0000313" key="4">
    <source>
        <dbReference type="Proteomes" id="UP000587527"/>
    </source>
</evidence>
<feature type="region of interest" description="Disordered" evidence="1">
    <location>
        <begin position="253"/>
        <end position="300"/>
    </location>
</feature>
<evidence type="ECO:0000256" key="2">
    <source>
        <dbReference type="SAM" id="SignalP"/>
    </source>
</evidence>
<evidence type="ECO:0008006" key="5">
    <source>
        <dbReference type="Google" id="ProtNLM"/>
    </source>
</evidence>
<proteinExistence type="predicted"/>
<feature type="compositionally biased region" description="Low complexity" evidence="1">
    <location>
        <begin position="258"/>
        <end position="300"/>
    </location>
</feature>
<feature type="signal peptide" evidence="2">
    <location>
        <begin position="1"/>
        <end position="19"/>
    </location>
</feature>
<keyword evidence="2" id="KW-0732">Signal</keyword>
<comment type="caution">
    <text evidence="3">The sequence shown here is derived from an EMBL/GenBank/DDBJ whole genome shotgun (WGS) entry which is preliminary data.</text>
</comment>
<dbReference type="PROSITE" id="PS51257">
    <property type="entry name" value="PROKAR_LIPOPROTEIN"/>
    <property type="match status" value="1"/>
</dbReference>
<sequence length="300" mass="30219">MIKSGAVLALATAVIAAAAACSSVQPTAAPDGVQGVSVGLNATDLRSVLVPIAGQPATRSVQGPMTVKQAAELGGLVAAQGVTFAPKSCETYLADALGKPLNQLDGYVQYGTRVHEDHNDNFSQLALNIPTGANQALVDRVKAALAPCARGTVTFAGQTPVTGNVTYKARTGPALPGTVGYSVTGTTTFNVTAGSAEAELVRRFEMPPGASMSLDVAQSCVANVNVTGQGNTLLIVNESDPALADSLTTQMYNNLNRTSSPSPSPTTSPTSTPTSSPSVPTSPSPSTSAAPSSSSFAGVR</sequence>
<organism evidence="3 4">
    <name type="scientific">Allocatelliglobosispora scoriae</name>
    <dbReference type="NCBI Taxonomy" id="643052"/>
    <lineage>
        <taxon>Bacteria</taxon>
        <taxon>Bacillati</taxon>
        <taxon>Actinomycetota</taxon>
        <taxon>Actinomycetes</taxon>
        <taxon>Micromonosporales</taxon>
        <taxon>Micromonosporaceae</taxon>
        <taxon>Allocatelliglobosispora</taxon>
    </lineage>
</organism>
<name>A0A841BQJ5_9ACTN</name>
<dbReference type="Proteomes" id="UP000587527">
    <property type="component" value="Unassembled WGS sequence"/>
</dbReference>
<evidence type="ECO:0000256" key="1">
    <source>
        <dbReference type="SAM" id="MobiDB-lite"/>
    </source>
</evidence>
<keyword evidence="4" id="KW-1185">Reference proteome</keyword>
<protein>
    <recommendedName>
        <fullName evidence="5">PknH-like extracellular domain-containing protein</fullName>
    </recommendedName>
</protein>
<gene>
    <name evidence="3" type="ORF">F4553_002401</name>
</gene>
<dbReference type="RefSeq" id="WP_184835380.1">
    <property type="nucleotide sequence ID" value="NZ_JACHMN010000002.1"/>
</dbReference>
<reference evidence="3 4" key="1">
    <citation type="submission" date="2020-08" db="EMBL/GenBank/DDBJ databases">
        <title>Sequencing the genomes of 1000 actinobacteria strains.</title>
        <authorList>
            <person name="Klenk H.-P."/>
        </authorList>
    </citation>
    <scope>NUCLEOTIDE SEQUENCE [LARGE SCALE GENOMIC DNA]</scope>
    <source>
        <strain evidence="3 4">DSM 45362</strain>
    </source>
</reference>
<evidence type="ECO:0000313" key="3">
    <source>
        <dbReference type="EMBL" id="MBB5869022.1"/>
    </source>
</evidence>
<dbReference type="AlphaFoldDB" id="A0A841BQJ5"/>
<feature type="chain" id="PRO_5038722407" description="PknH-like extracellular domain-containing protein" evidence="2">
    <location>
        <begin position="20"/>
        <end position="300"/>
    </location>
</feature>